<dbReference type="InterPro" id="IPR029483">
    <property type="entry name" value="GH97_C"/>
</dbReference>
<keyword evidence="2" id="KW-0326">Glycosidase</keyword>
<dbReference type="Pfam" id="PF10566">
    <property type="entry name" value="Glyco_hydro_97"/>
    <property type="match status" value="1"/>
</dbReference>
<reference evidence="7 8" key="1">
    <citation type="submission" date="2022-01" db="EMBL/GenBank/DDBJ databases">
        <title>Collection of gut derived symbiotic bacterial strains cultured from healthy donors.</title>
        <authorList>
            <person name="Lin H."/>
            <person name="Kohout C."/>
            <person name="Waligurski E."/>
            <person name="Pamer E.G."/>
        </authorList>
    </citation>
    <scope>NUCLEOTIDE SEQUENCE [LARGE SCALE GENOMIC DNA]</scope>
    <source>
        <strain evidence="7 8">DFI.7.58</strain>
    </source>
</reference>
<accession>A0ABS9MNP5</accession>
<dbReference type="Gene3D" id="2.60.40.1080">
    <property type="match status" value="2"/>
</dbReference>
<dbReference type="SMART" id="SM00776">
    <property type="entry name" value="NPCBM"/>
    <property type="match status" value="1"/>
</dbReference>
<keyword evidence="3" id="KW-0175">Coiled coil</keyword>
<dbReference type="Gene3D" id="1.20.1270.90">
    <property type="entry name" value="AF1782-like"/>
    <property type="match status" value="3"/>
</dbReference>
<dbReference type="InterPro" id="IPR013785">
    <property type="entry name" value="Aldolase_TIM"/>
</dbReference>
<dbReference type="InterPro" id="IPR008979">
    <property type="entry name" value="Galactose-bd-like_sf"/>
</dbReference>
<keyword evidence="4" id="KW-0732">Signal</keyword>
<dbReference type="SUPFAM" id="SSF51445">
    <property type="entry name" value="(Trans)glycosidases"/>
    <property type="match status" value="1"/>
</dbReference>
<dbReference type="InterPro" id="IPR019563">
    <property type="entry name" value="GH97_catalytic"/>
</dbReference>
<dbReference type="Gene3D" id="2.60.40.1180">
    <property type="entry name" value="Golgi alpha-mannosidase II"/>
    <property type="match status" value="1"/>
</dbReference>
<dbReference type="Gene3D" id="2.60.120.1060">
    <property type="entry name" value="NPCBM/NEW2 domain"/>
    <property type="match status" value="1"/>
</dbReference>
<dbReference type="InterPro" id="IPR013320">
    <property type="entry name" value="ConA-like_dom_sf"/>
</dbReference>
<evidence type="ECO:0000256" key="4">
    <source>
        <dbReference type="SAM" id="SignalP"/>
    </source>
</evidence>
<evidence type="ECO:0000259" key="5">
    <source>
        <dbReference type="SMART" id="SM00635"/>
    </source>
</evidence>
<dbReference type="InterPro" id="IPR003343">
    <property type="entry name" value="Big_2"/>
</dbReference>
<dbReference type="RefSeq" id="WP_237967154.1">
    <property type="nucleotide sequence ID" value="NZ_JAKNHQ010000024.1"/>
</dbReference>
<dbReference type="Pfam" id="PF17851">
    <property type="entry name" value="GH43_C2"/>
    <property type="match status" value="1"/>
</dbReference>
<dbReference type="Gene3D" id="1.20.1270.70">
    <property type="entry name" value="Designed single chain three-helix bundle"/>
    <property type="match status" value="1"/>
</dbReference>
<feature type="domain" description="Glycosyl hydrolase family 98 putative carbohydrate-binding module" evidence="6">
    <location>
        <begin position="52"/>
        <end position="197"/>
    </location>
</feature>
<proteinExistence type="predicted"/>
<organism evidence="7 8">
    <name type="scientific">Anaeromassilibacillus senegalensis</name>
    <dbReference type="NCBI Taxonomy" id="1673717"/>
    <lineage>
        <taxon>Bacteria</taxon>
        <taxon>Bacillati</taxon>
        <taxon>Bacillota</taxon>
        <taxon>Clostridia</taxon>
        <taxon>Eubacteriales</taxon>
        <taxon>Acutalibacteraceae</taxon>
        <taxon>Anaeromassilibacillus</taxon>
    </lineage>
</organism>
<dbReference type="PANTHER" id="PTHR35803">
    <property type="entry name" value="GLUCAN 1,4-ALPHA-GLUCOSIDASE SUSB-RELATED"/>
    <property type="match status" value="1"/>
</dbReference>
<evidence type="ECO:0000256" key="3">
    <source>
        <dbReference type="SAM" id="Coils"/>
    </source>
</evidence>
<dbReference type="EMBL" id="JAKNHQ010000024">
    <property type="protein sequence ID" value="MCG4611827.1"/>
    <property type="molecule type" value="Genomic_DNA"/>
</dbReference>
<name>A0ABS9MNP5_9FIRM</name>
<dbReference type="Pfam" id="PF07554">
    <property type="entry name" value="FIVAR"/>
    <property type="match status" value="3"/>
</dbReference>
<dbReference type="InterPro" id="IPR014718">
    <property type="entry name" value="GH-type_carb-bd"/>
</dbReference>
<dbReference type="Pfam" id="PF07532">
    <property type="entry name" value="Big_4"/>
    <property type="match status" value="1"/>
</dbReference>
<dbReference type="InterPro" id="IPR008964">
    <property type="entry name" value="Invasin/intimin_cell_adhesion"/>
</dbReference>
<dbReference type="Pfam" id="PF08305">
    <property type="entry name" value="NPCBM"/>
    <property type="match status" value="1"/>
</dbReference>
<feature type="coiled-coil region" evidence="3">
    <location>
        <begin position="1545"/>
        <end position="1588"/>
    </location>
</feature>
<evidence type="ECO:0000259" key="6">
    <source>
        <dbReference type="SMART" id="SM00776"/>
    </source>
</evidence>
<dbReference type="InterPro" id="IPR041542">
    <property type="entry name" value="GH43_C2"/>
</dbReference>
<feature type="domain" description="BIG2" evidence="5">
    <location>
        <begin position="210"/>
        <end position="288"/>
    </location>
</feature>
<feature type="chain" id="PRO_5046978271" evidence="4">
    <location>
        <begin position="27"/>
        <end position="1768"/>
    </location>
</feature>
<dbReference type="Pfam" id="PF14508">
    <property type="entry name" value="GH97_N"/>
    <property type="match status" value="1"/>
</dbReference>
<comment type="caution">
    <text evidence="7">The sequence shown here is derived from an EMBL/GenBank/DDBJ whole genome shotgun (WGS) entry which is preliminary data.</text>
</comment>
<dbReference type="Gene3D" id="2.60.120.200">
    <property type="match status" value="1"/>
</dbReference>
<dbReference type="Proteomes" id="UP001298681">
    <property type="component" value="Unassembled WGS sequence"/>
</dbReference>
<dbReference type="InterPro" id="IPR013222">
    <property type="entry name" value="Glyco_hyd_98_carb-bd"/>
</dbReference>
<dbReference type="InterPro" id="IPR029486">
    <property type="entry name" value="GH97_N"/>
</dbReference>
<dbReference type="InterPro" id="IPR013780">
    <property type="entry name" value="Glyco_hydro_b"/>
</dbReference>
<evidence type="ECO:0000313" key="8">
    <source>
        <dbReference type="Proteomes" id="UP001298681"/>
    </source>
</evidence>
<dbReference type="Gene3D" id="2.70.98.10">
    <property type="match status" value="1"/>
</dbReference>
<evidence type="ECO:0000256" key="2">
    <source>
        <dbReference type="ARBA" id="ARBA00023295"/>
    </source>
</evidence>
<feature type="domain" description="BIG2" evidence="5">
    <location>
        <begin position="893"/>
        <end position="972"/>
    </location>
</feature>
<dbReference type="InterPro" id="IPR017853">
    <property type="entry name" value="GH"/>
</dbReference>
<evidence type="ECO:0000313" key="7">
    <source>
        <dbReference type="EMBL" id="MCG4611827.1"/>
    </source>
</evidence>
<dbReference type="GO" id="GO:0016787">
    <property type="term" value="F:hydrolase activity"/>
    <property type="evidence" value="ECO:0007669"/>
    <property type="project" value="UniProtKB-KW"/>
</dbReference>
<feature type="signal peptide" evidence="4">
    <location>
        <begin position="1"/>
        <end position="26"/>
    </location>
</feature>
<dbReference type="SMART" id="SM00635">
    <property type="entry name" value="BID_2"/>
    <property type="match status" value="2"/>
</dbReference>
<dbReference type="SUPFAM" id="SSF49785">
    <property type="entry name" value="Galactose-binding domain-like"/>
    <property type="match status" value="1"/>
</dbReference>
<gene>
    <name evidence="7" type="ORF">L0P57_12900</name>
</gene>
<sequence length="1768" mass="190927">MKRKTWRSAVALVLAVQMAVASGVTAMAQTNMVALNPSSQASVSVVNDGEEETITRYLSDMQPAKATVGWGSLMLDEGLENLPLKLRTEDGGTKVYEKGICAHAASELVYDIEGRGVQRFQSYIGVNYSKSRGTCGFTVKADDEVLFTVDRIAESDPQQYVDVEIPADAKQLILITTTGGDSNDSDHSVWADAKLILDATVQQNLYKVTASTDKTILDAGETVNISLSGTLVDDSVADLSNAEISYTSSDNEVATVDGSGAITAVANGLATITCDVTLDGITKSASIDLIVGDEVEGKVWSVTSPEGNVGGIFMLGSEGNLSYTVQRDEKSVLDFGAMGMKTEIGDFSEGLEFVSVSDATTVDETYSVTSHKKAEYRNHYTERTITFMKDGVQFDVVVRAYDDGLAFRYVIHGPEGESYAVEDEATTFKLPAGSNVWSMAYGSGAYSYESHFYKYTAESVSGNQTIPMLYETPDGTFGMISEALLTGYMGSMVVAQDGQLKVSATPLQSTDPTVEGTFAFPWRFTVVGTLGDINENTMTENLSPAPAEGDYSWAEPGVCSWTWLVGGAGMQSNPDQIKKYIDFASEMGWKYFIMDEGWQPRSNQGDGTRYFGEYGWIEDVIKYANEKGVGLIAWVHVDDLNTAEKRAQRLDRWAELGIKGIKVDFFDRETDERVQLMEDVYADCERLHLVTNVHGANKPTGEVRTHPGILTREGIYGQEMGDLKAEQYTILPFTRNAVGPADVTETVYPRGGSTTSGFQVALSVLITSGMHCLASSVEDYQSSPALSFYKDFPSVWDDTHFIDGYPGEFTELARRSGDKWYACAITDEARDAEFKLDFLDDGEYYAMIYADDGTSNRGLKLEIEKVTKDDTLTVPMKDGGGCAVIFTKEKPSAAETIEFAEHELTLERNTSTTLDVTITPEEPLIPSLVWESSDPSVATVDGSGNITALRPGTAVITATSPVDDSVSDSCTVTVEMEKYTLDRNTWTIERESSENISFPSETSMIQNSLSGDVDGNTDSSRWPQNMVLFPMKDENFTATVKVSGGLDTAFQTVALTAFADSNNAASVMRRYHSHFGGNVFEFMRYQNGYSEPYVADTNPSEDAYLKLERNGNIFKGYYSYDGQEWVQIAEQDCTQLLSQDNVMLGVYTGNGAGNNNSIKITIEDFTYNDELIPFAVSTETTITDVEPVALGEVYAGTAFEDLQLPSTVKVTLLNGTEAELPVTWAAGDYDGDTLDTYTLEGTITLENGALNVMDLKATATVTVVEAPVEANTITATYNNKDVTLSVDGEPQKIADLLGKLEMKDVATGSNVELTFAPRVEGKNFRSVSIDGAEPELISGDSYTYTVPMEGDGVVLDFVFEVTDKRILEETYNYAKTYVDDGTVDSLVTAAKEAFMEAYEAAAAVLDDDTATQAQIDAAWNDLLNVIHYLDFQAGDASALEELYNILSGLVEDDFTSDSWAAFEEAMTQAAEVIADGEPLEADVTKAYEDLLNAAEGLVRASDLSSLNDLIEKAEEVAAEIAEGKYLPDGQEAFQAALDAAKALTKDDAQATINEAAQTLTEAMAALRKKADKSELEAILNELEALDASDYTATSYAAVAASIANLKTLLADETLDAEEGQAVVDNAVAQARAAKANLVEVSNGGSNSGSSSNGSTSANVGNAYGASGVVAAGQNVSAVSAYVRSDTTVNFTLKHGQAYCFKMTVVNGNAMTPSFTVGNGDVLKTQFVAKIGNDYYYRVYAIGTPGQSTGVYTTLPGQNAVKHCTVTIG</sequence>
<dbReference type="Gene3D" id="3.20.20.70">
    <property type="entry name" value="Aldolase class I"/>
    <property type="match status" value="1"/>
</dbReference>
<protein>
    <submittedName>
        <fullName evidence="7">Glycoside hydrolase family 97 catalytic domain-containing protein</fullName>
    </submittedName>
</protein>
<dbReference type="InterPro" id="IPR038637">
    <property type="entry name" value="NPCBM_sf"/>
</dbReference>
<dbReference type="InterPro" id="IPR052720">
    <property type="entry name" value="Glycosyl_hydrolase_97"/>
</dbReference>
<keyword evidence="8" id="KW-1185">Reference proteome</keyword>
<dbReference type="SUPFAM" id="SSF49373">
    <property type="entry name" value="Invasin/intimin cell-adhesion fragments"/>
    <property type="match status" value="2"/>
</dbReference>
<dbReference type="SUPFAM" id="SSF49899">
    <property type="entry name" value="Concanavalin A-like lectins/glucanases"/>
    <property type="match status" value="1"/>
</dbReference>
<evidence type="ECO:0000256" key="1">
    <source>
        <dbReference type="ARBA" id="ARBA00022801"/>
    </source>
</evidence>
<dbReference type="Pfam" id="PF02368">
    <property type="entry name" value="Big_2"/>
    <property type="match status" value="2"/>
</dbReference>
<dbReference type="Pfam" id="PF14509">
    <property type="entry name" value="GH97_C"/>
    <property type="match status" value="1"/>
</dbReference>
<dbReference type="PANTHER" id="PTHR35803:SF2">
    <property type="entry name" value="RETAINING ALPHA-GALACTOSIDASE"/>
    <property type="match status" value="1"/>
</dbReference>
<keyword evidence="1 7" id="KW-0378">Hydrolase</keyword>
<dbReference type="InterPro" id="IPR011081">
    <property type="entry name" value="Big_4"/>
</dbReference>